<name>A0A6A6E462_9PEZI</name>
<sequence>MPGVPSGRACEGCHRQKKKCDQARPSCSRCTRLQMICIGSGQRRYKFKEQHGFGVSLTKGQVAKKLTRRESFIDEKAVPSTPSNELTLMANAFIETISKSTDLRFNLAWTYGFFLDDVPRRLGTNEALDASVMALVDAHSNFCSYRGVTTSVLIKYSRALNKLRVCLDDPIKACASETLCAVMLLLICQGFIGINKGRFTGHCEGAAQILKARRYFNAQDDFECKLVLTLRGPVVFEALFNPKIQFSPREWKTLVENPLNADTTWGIQVMHCLSRLPPYMHRARAVLRGDGEDPKLLDEINTDYKALKAVLGELHGRLAAVEKRMVDGTPLLDPVVQAHSILQRIYGLCLTFGIIFGCVLSALDICNTEIYLESAYFSKEVLALAELATRYRPLGTSCIPLYLVAAWVATTDCSIRSSVEKVLAEYQWDYVRGREATTTISELEQICRHMRLLDLYPCEEEPRD</sequence>
<dbReference type="PANTHER" id="PTHR38111">
    <property type="entry name" value="ZN(2)-C6 FUNGAL-TYPE DOMAIN-CONTAINING PROTEIN-RELATED"/>
    <property type="match status" value="1"/>
</dbReference>
<dbReference type="PROSITE" id="PS00463">
    <property type="entry name" value="ZN2_CY6_FUNGAL_1"/>
    <property type="match status" value="1"/>
</dbReference>
<dbReference type="GO" id="GO:0000981">
    <property type="term" value="F:DNA-binding transcription factor activity, RNA polymerase II-specific"/>
    <property type="evidence" value="ECO:0007669"/>
    <property type="project" value="InterPro"/>
</dbReference>
<organism evidence="3 4">
    <name type="scientific">Zopfia rhizophila CBS 207.26</name>
    <dbReference type="NCBI Taxonomy" id="1314779"/>
    <lineage>
        <taxon>Eukaryota</taxon>
        <taxon>Fungi</taxon>
        <taxon>Dikarya</taxon>
        <taxon>Ascomycota</taxon>
        <taxon>Pezizomycotina</taxon>
        <taxon>Dothideomycetes</taxon>
        <taxon>Dothideomycetes incertae sedis</taxon>
        <taxon>Zopfiaceae</taxon>
        <taxon>Zopfia</taxon>
    </lineage>
</organism>
<evidence type="ECO:0000256" key="1">
    <source>
        <dbReference type="ARBA" id="ARBA00023242"/>
    </source>
</evidence>
<dbReference type="PANTHER" id="PTHR38111:SF11">
    <property type="entry name" value="TRANSCRIPTION FACTOR DOMAIN-CONTAINING PROTEIN-RELATED"/>
    <property type="match status" value="1"/>
</dbReference>
<evidence type="ECO:0000259" key="2">
    <source>
        <dbReference type="PROSITE" id="PS50048"/>
    </source>
</evidence>
<dbReference type="AlphaFoldDB" id="A0A6A6E462"/>
<dbReference type="GO" id="GO:0008270">
    <property type="term" value="F:zinc ion binding"/>
    <property type="evidence" value="ECO:0007669"/>
    <property type="project" value="InterPro"/>
</dbReference>
<keyword evidence="1" id="KW-0539">Nucleus</keyword>
<dbReference type="SMART" id="SM00066">
    <property type="entry name" value="GAL4"/>
    <property type="match status" value="1"/>
</dbReference>
<dbReference type="OrthoDB" id="4314040at2759"/>
<feature type="domain" description="Zn(2)-C6 fungal-type" evidence="2">
    <location>
        <begin position="9"/>
        <end position="37"/>
    </location>
</feature>
<dbReference type="CDD" id="cd00067">
    <property type="entry name" value="GAL4"/>
    <property type="match status" value="1"/>
</dbReference>
<proteinExistence type="predicted"/>
<dbReference type="Proteomes" id="UP000800200">
    <property type="component" value="Unassembled WGS sequence"/>
</dbReference>
<gene>
    <name evidence="3" type="ORF">K469DRAFT_726837</name>
</gene>
<dbReference type="InterPro" id="IPR036864">
    <property type="entry name" value="Zn2-C6_fun-type_DNA-bd_sf"/>
</dbReference>
<dbReference type="PROSITE" id="PS50048">
    <property type="entry name" value="ZN2_CY6_FUNGAL_2"/>
    <property type="match status" value="1"/>
</dbReference>
<dbReference type="InterPro" id="IPR053178">
    <property type="entry name" value="Osmoadaptation_assoc"/>
</dbReference>
<dbReference type="Gene3D" id="4.10.240.10">
    <property type="entry name" value="Zn(2)-C6 fungal-type DNA-binding domain"/>
    <property type="match status" value="1"/>
</dbReference>
<reference evidence="3" key="1">
    <citation type="journal article" date="2020" name="Stud. Mycol.">
        <title>101 Dothideomycetes genomes: a test case for predicting lifestyles and emergence of pathogens.</title>
        <authorList>
            <person name="Haridas S."/>
            <person name="Albert R."/>
            <person name="Binder M."/>
            <person name="Bloem J."/>
            <person name="Labutti K."/>
            <person name="Salamov A."/>
            <person name="Andreopoulos B."/>
            <person name="Baker S."/>
            <person name="Barry K."/>
            <person name="Bills G."/>
            <person name="Bluhm B."/>
            <person name="Cannon C."/>
            <person name="Castanera R."/>
            <person name="Culley D."/>
            <person name="Daum C."/>
            <person name="Ezra D."/>
            <person name="Gonzalez J."/>
            <person name="Henrissat B."/>
            <person name="Kuo A."/>
            <person name="Liang C."/>
            <person name="Lipzen A."/>
            <person name="Lutzoni F."/>
            <person name="Magnuson J."/>
            <person name="Mondo S."/>
            <person name="Nolan M."/>
            <person name="Ohm R."/>
            <person name="Pangilinan J."/>
            <person name="Park H.-J."/>
            <person name="Ramirez L."/>
            <person name="Alfaro M."/>
            <person name="Sun H."/>
            <person name="Tritt A."/>
            <person name="Yoshinaga Y."/>
            <person name="Zwiers L.-H."/>
            <person name="Turgeon B."/>
            <person name="Goodwin S."/>
            <person name="Spatafora J."/>
            <person name="Crous P."/>
            <person name="Grigoriev I."/>
        </authorList>
    </citation>
    <scope>NUCLEOTIDE SEQUENCE</scope>
    <source>
        <strain evidence="3">CBS 207.26</strain>
    </source>
</reference>
<keyword evidence="4" id="KW-1185">Reference proteome</keyword>
<dbReference type="SUPFAM" id="SSF57701">
    <property type="entry name" value="Zn2/Cys6 DNA-binding domain"/>
    <property type="match status" value="1"/>
</dbReference>
<protein>
    <recommendedName>
        <fullName evidence="2">Zn(2)-C6 fungal-type domain-containing protein</fullName>
    </recommendedName>
</protein>
<evidence type="ECO:0000313" key="4">
    <source>
        <dbReference type="Proteomes" id="UP000800200"/>
    </source>
</evidence>
<dbReference type="Pfam" id="PF00172">
    <property type="entry name" value="Zn_clus"/>
    <property type="match status" value="1"/>
</dbReference>
<dbReference type="EMBL" id="ML994634">
    <property type="protein sequence ID" value="KAF2185308.1"/>
    <property type="molecule type" value="Genomic_DNA"/>
</dbReference>
<accession>A0A6A6E462</accession>
<dbReference type="InterPro" id="IPR001138">
    <property type="entry name" value="Zn2Cys6_DnaBD"/>
</dbReference>
<evidence type="ECO:0000313" key="3">
    <source>
        <dbReference type="EMBL" id="KAF2185308.1"/>
    </source>
</evidence>